<feature type="domain" description="Galactosyltransferase C-terminal" evidence="7">
    <location>
        <begin position="164"/>
        <end position="213"/>
    </location>
</feature>
<dbReference type="AlphaFoldDB" id="A0A3B0TD20"/>
<dbReference type="GO" id="GO:0016757">
    <property type="term" value="F:glycosyltransferase activity"/>
    <property type="evidence" value="ECO:0007669"/>
    <property type="project" value="UniProtKB-KW"/>
</dbReference>
<evidence type="ECO:0000259" key="7">
    <source>
        <dbReference type="Pfam" id="PF02709"/>
    </source>
</evidence>
<keyword evidence="4" id="KW-0808">Transferase</keyword>
<evidence type="ECO:0000256" key="1">
    <source>
        <dbReference type="ARBA" id="ARBA00004236"/>
    </source>
</evidence>
<proteinExistence type="predicted"/>
<evidence type="ECO:0000256" key="2">
    <source>
        <dbReference type="ARBA" id="ARBA00022475"/>
    </source>
</evidence>
<keyword evidence="3" id="KW-0328">Glycosyltransferase</keyword>
<dbReference type="PANTHER" id="PTHR43646">
    <property type="entry name" value="GLYCOSYLTRANSFERASE"/>
    <property type="match status" value="1"/>
</dbReference>
<accession>A0A3B0TD20</accession>
<evidence type="ECO:0000313" key="8">
    <source>
        <dbReference type="EMBL" id="VAW11247.1"/>
    </source>
</evidence>
<comment type="subcellular location">
    <subcellularLocation>
        <location evidence="1">Cell membrane</location>
    </subcellularLocation>
</comment>
<sequence>MKAVSIIIPWCNREDLAISLLRNSEKFSKNFVEVIIVNGGGSSDLLKKLLEEVSIENTKYITLAMPDFNKSLSLNAGVYHSSHDQLFFLDCDVILETELSSMIQTLKKGSFVTLNKIKETAREHEGKKVGTVEEIAYSITIRDIKGAEINVETNRINLLDSSRSGPGLLLCHKHDFLKVGGMNSELQGWGWEDIDIVYRLQHLGLVRKRVGNCSHLSHSDKERFLVHESKALNEQINFKMALANYMAGNFLGTYERDVKKLYEEKQDDDKDN</sequence>
<dbReference type="Gene3D" id="3.90.550.10">
    <property type="entry name" value="Spore Coat Polysaccharide Biosynthesis Protein SpsA, Chain A"/>
    <property type="match status" value="1"/>
</dbReference>
<name>A0A3B0TD20_9ZZZZ</name>
<dbReference type="Pfam" id="PF00535">
    <property type="entry name" value="Glycos_transf_2"/>
    <property type="match status" value="1"/>
</dbReference>
<reference evidence="8" key="1">
    <citation type="submission" date="2018-06" db="EMBL/GenBank/DDBJ databases">
        <authorList>
            <person name="Zhirakovskaya E."/>
        </authorList>
    </citation>
    <scope>NUCLEOTIDE SEQUENCE</scope>
</reference>
<evidence type="ECO:0000259" key="6">
    <source>
        <dbReference type="Pfam" id="PF00535"/>
    </source>
</evidence>
<dbReference type="EMBL" id="UOEL01000057">
    <property type="protein sequence ID" value="VAW11247.1"/>
    <property type="molecule type" value="Genomic_DNA"/>
</dbReference>
<dbReference type="InterPro" id="IPR029044">
    <property type="entry name" value="Nucleotide-diphossugar_trans"/>
</dbReference>
<dbReference type="GO" id="GO:0005886">
    <property type="term" value="C:plasma membrane"/>
    <property type="evidence" value="ECO:0007669"/>
    <property type="project" value="UniProtKB-SubCell"/>
</dbReference>
<dbReference type="Pfam" id="PF02709">
    <property type="entry name" value="Glyco_transf_7C"/>
    <property type="match status" value="1"/>
</dbReference>
<feature type="domain" description="Glycosyltransferase 2-like" evidence="6">
    <location>
        <begin position="5"/>
        <end position="115"/>
    </location>
</feature>
<dbReference type="PANTHER" id="PTHR43646:SF2">
    <property type="entry name" value="GLYCOSYLTRANSFERASE 2-LIKE DOMAIN-CONTAINING PROTEIN"/>
    <property type="match status" value="1"/>
</dbReference>
<protein>
    <submittedName>
        <fullName evidence="8">Uncharacterized protein</fullName>
    </submittedName>
</protein>
<dbReference type="SUPFAM" id="SSF53448">
    <property type="entry name" value="Nucleotide-diphospho-sugar transferases"/>
    <property type="match status" value="1"/>
</dbReference>
<gene>
    <name evidence="8" type="ORF">MNBD_BACTEROID03-1562</name>
</gene>
<dbReference type="InterPro" id="IPR001173">
    <property type="entry name" value="Glyco_trans_2-like"/>
</dbReference>
<evidence type="ECO:0000256" key="5">
    <source>
        <dbReference type="ARBA" id="ARBA00023136"/>
    </source>
</evidence>
<organism evidence="8">
    <name type="scientific">hydrothermal vent metagenome</name>
    <dbReference type="NCBI Taxonomy" id="652676"/>
    <lineage>
        <taxon>unclassified sequences</taxon>
        <taxon>metagenomes</taxon>
        <taxon>ecological metagenomes</taxon>
    </lineage>
</organism>
<dbReference type="InterPro" id="IPR027791">
    <property type="entry name" value="Galactosyl_T_C"/>
</dbReference>
<keyword evidence="2" id="KW-1003">Cell membrane</keyword>
<keyword evidence="5" id="KW-0472">Membrane</keyword>
<evidence type="ECO:0000256" key="4">
    <source>
        <dbReference type="ARBA" id="ARBA00022679"/>
    </source>
</evidence>
<evidence type="ECO:0000256" key="3">
    <source>
        <dbReference type="ARBA" id="ARBA00022676"/>
    </source>
</evidence>